<organism evidence="3 4">
    <name type="scientific">Hyphococcus luteus</name>
    <dbReference type="NCBI Taxonomy" id="2058213"/>
    <lineage>
        <taxon>Bacteria</taxon>
        <taxon>Pseudomonadati</taxon>
        <taxon>Pseudomonadota</taxon>
        <taxon>Alphaproteobacteria</taxon>
        <taxon>Parvularculales</taxon>
        <taxon>Parvularculaceae</taxon>
        <taxon>Hyphococcus</taxon>
    </lineage>
</organism>
<dbReference type="InterPro" id="IPR001296">
    <property type="entry name" value="Glyco_trans_1"/>
</dbReference>
<reference evidence="3 4" key="1">
    <citation type="submission" date="2017-12" db="EMBL/GenBank/DDBJ databases">
        <authorList>
            <person name="Hurst M.R.H."/>
        </authorList>
    </citation>
    <scope>NUCLEOTIDE SEQUENCE [LARGE SCALE GENOMIC DNA]</scope>
    <source>
        <strain evidence="3 4">SY-3-19</strain>
    </source>
</reference>
<feature type="domain" description="Glycosyl transferase family 1" evidence="1">
    <location>
        <begin position="200"/>
        <end position="366"/>
    </location>
</feature>
<dbReference type="SUPFAM" id="SSF53756">
    <property type="entry name" value="UDP-Glycosyltransferase/glycogen phosphorylase"/>
    <property type="match status" value="1"/>
</dbReference>
<dbReference type="CDD" id="cd03819">
    <property type="entry name" value="GT4_WavL-like"/>
    <property type="match status" value="1"/>
</dbReference>
<dbReference type="InterPro" id="IPR050194">
    <property type="entry name" value="Glycosyltransferase_grp1"/>
</dbReference>
<evidence type="ECO:0000313" key="4">
    <source>
        <dbReference type="Proteomes" id="UP000239504"/>
    </source>
</evidence>
<dbReference type="Gene3D" id="3.40.50.2000">
    <property type="entry name" value="Glycogen Phosphorylase B"/>
    <property type="match status" value="2"/>
</dbReference>
<protein>
    <submittedName>
        <fullName evidence="3">Glycosyl transferase</fullName>
    </submittedName>
</protein>
<comment type="caution">
    <text evidence="3">The sequence shown here is derived from an EMBL/GenBank/DDBJ whole genome shotgun (WGS) entry which is preliminary data.</text>
</comment>
<keyword evidence="4" id="KW-1185">Reference proteome</keyword>
<accession>A0A2S7KA25</accession>
<evidence type="ECO:0000313" key="3">
    <source>
        <dbReference type="EMBL" id="PQA89333.1"/>
    </source>
</evidence>
<dbReference type="Pfam" id="PF13439">
    <property type="entry name" value="Glyco_transf_4"/>
    <property type="match status" value="1"/>
</dbReference>
<dbReference type="Pfam" id="PF00534">
    <property type="entry name" value="Glycos_transf_1"/>
    <property type="match status" value="1"/>
</dbReference>
<dbReference type="RefSeq" id="WP_104828036.1">
    <property type="nucleotide sequence ID" value="NZ_PJCH01000001.1"/>
</dbReference>
<proteinExistence type="predicted"/>
<dbReference type="EMBL" id="PJCH01000001">
    <property type="protein sequence ID" value="PQA89333.1"/>
    <property type="molecule type" value="Genomic_DNA"/>
</dbReference>
<dbReference type="Proteomes" id="UP000239504">
    <property type="component" value="Unassembled WGS sequence"/>
</dbReference>
<feature type="domain" description="Glycosyltransferase subfamily 4-like N-terminal" evidence="2">
    <location>
        <begin position="18"/>
        <end position="172"/>
    </location>
</feature>
<evidence type="ECO:0000259" key="2">
    <source>
        <dbReference type="Pfam" id="PF13439"/>
    </source>
</evidence>
<keyword evidence="3" id="KW-0808">Transferase</keyword>
<sequence length="393" mass="41716">MSRFEKTILQVVPRLNTGGAERTTLEIAEAVVRAGGRALVACEGGRLEKDIENAGGEILHVPVASKNPLTIWLNAGALAAIVRREKVDLIHARSRAPAWSALAAARRTHIPFVTTYHGAYSATGKVKRLYNSSMLRGDRVIANSRFTAERIMDLGGIEPARLAVIPRGVDVDLFDPKKISAERINQATAAWGLGENPGVKLLMPARISPWKGHETAIAALKRLKGRFGGENATGQRPGLTLVFCGGAQGSEALEKRLRAACDESGVRAMIHFVGDCADMPAAYAWADAVLAPSTEPEAFGRVAVEAGAMEKPVIASRHGGARETIVDRETGFLAAPGDAKALAAAIEQVILMPVSARTVMGEKARARAVSLFSSAAMCDATLGVYRSLLAERA</sequence>
<dbReference type="PANTHER" id="PTHR45947">
    <property type="entry name" value="SULFOQUINOVOSYL TRANSFERASE SQD2"/>
    <property type="match status" value="1"/>
</dbReference>
<evidence type="ECO:0000259" key="1">
    <source>
        <dbReference type="Pfam" id="PF00534"/>
    </source>
</evidence>
<dbReference type="OrthoDB" id="5147801at2"/>
<name>A0A2S7KA25_9PROT</name>
<dbReference type="PANTHER" id="PTHR45947:SF3">
    <property type="entry name" value="SULFOQUINOVOSYL TRANSFERASE SQD2"/>
    <property type="match status" value="1"/>
</dbReference>
<dbReference type="AlphaFoldDB" id="A0A2S7KA25"/>
<dbReference type="InterPro" id="IPR028098">
    <property type="entry name" value="Glyco_trans_4-like_N"/>
</dbReference>
<gene>
    <name evidence="3" type="ORF">CW354_00185</name>
</gene>
<dbReference type="GO" id="GO:0016758">
    <property type="term" value="F:hexosyltransferase activity"/>
    <property type="evidence" value="ECO:0007669"/>
    <property type="project" value="TreeGrafter"/>
</dbReference>